<protein>
    <submittedName>
        <fullName evidence="1">Uncharacterized protein</fullName>
    </submittedName>
</protein>
<organism evidence="1">
    <name type="scientific">Rhizophora mucronata</name>
    <name type="common">Asiatic mangrove</name>
    <dbReference type="NCBI Taxonomy" id="61149"/>
    <lineage>
        <taxon>Eukaryota</taxon>
        <taxon>Viridiplantae</taxon>
        <taxon>Streptophyta</taxon>
        <taxon>Embryophyta</taxon>
        <taxon>Tracheophyta</taxon>
        <taxon>Spermatophyta</taxon>
        <taxon>Magnoliopsida</taxon>
        <taxon>eudicotyledons</taxon>
        <taxon>Gunneridae</taxon>
        <taxon>Pentapetalae</taxon>
        <taxon>rosids</taxon>
        <taxon>fabids</taxon>
        <taxon>Malpighiales</taxon>
        <taxon>Rhizophoraceae</taxon>
        <taxon>Rhizophora</taxon>
    </lineage>
</organism>
<reference evidence="1" key="1">
    <citation type="submission" date="2018-02" db="EMBL/GenBank/DDBJ databases">
        <title>Rhizophora mucronata_Transcriptome.</title>
        <authorList>
            <person name="Meera S.P."/>
            <person name="Sreeshan A."/>
            <person name="Augustine A."/>
        </authorList>
    </citation>
    <scope>NUCLEOTIDE SEQUENCE</scope>
    <source>
        <tissue evidence="1">Leaf</tissue>
    </source>
</reference>
<evidence type="ECO:0000313" key="1">
    <source>
        <dbReference type="EMBL" id="MBX60422.1"/>
    </source>
</evidence>
<dbReference type="EMBL" id="GGEC01079938">
    <property type="protein sequence ID" value="MBX60422.1"/>
    <property type="molecule type" value="Transcribed_RNA"/>
</dbReference>
<accession>A0A2P2Q0E1</accession>
<proteinExistence type="predicted"/>
<name>A0A2P2Q0E1_RHIMU</name>
<dbReference type="AlphaFoldDB" id="A0A2P2Q0E1"/>
<sequence length="40" mass="4667">MHIISVTLTKGIERRSKCLKTTKINQIRQLKKSLNNRNSN</sequence>